<keyword evidence="1" id="KW-0732">Signal</keyword>
<protein>
    <submittedName>
        <fullName evidence="2">Transglutaminase</fullName>
    </submittedName>
</protein>
<dbReference type="PANTHER" id="PTHR39327">
    <property type="match status" value="1"/>
</dbReference>
<proteinExistence type="predicted"/>
<dbReference type="AlphaFoldDB" id="A0A1B2EHM6"/>
<dbReference type="KEGG" id="moc:BB934_15570"/>
<accession>A0A1B2EHM6</accession>
<gene>
    <name evidence="2" type="ORF">BB934_15570</name>
</gene>
<sequence>MRGMCGMNSQFSRTRRGRFNRFFALAAFSSAMLTGIAGINSAFAQTAMPVSANAIQVAGNAGPTPAWIAFCAQMPEECTYDASEPARIVLDQTTWKAIVEINERVNDTIIPVTDQDHWGVADRWDYPGDGLGDCEDIQLLKRRMLTEKGLPHRALRMTVVIDELGAGHAVLMARTDRGDFILDNKRKAVLPWQETGYRYVKREGSDNAAWVWLGNQAAPIVTATK</sequence>
<feature type="chain" id="PRO_5008535876" evidence="1">
    <location>
        <begin position="45"/>
        <end position="225"/>
    </location>
</feature>
<evidence type="ECO:0000256" key="1">
    <source>
        <dbReference type="SAM" id="SignalP"/>
    </source>
</evidence>
<dbReference type="InterPro" id="IPR010319">
    <property type="entry name" value="Transglutaminase-like_Cys_pept"/>
</dbReference>
<dbReference type="Pfam" id="PF06035">
    <property type="entry name" value="Peptidase_C93"/>
    <property type="match status" value="1"/>
</dbReference>
<feature type="signal peptide" evidence="1">
    <location>
        <begin position="1"/>
        <end position="44"/>
    </location>
</feature>
<dbReference type="EMBL" id="CP016616">
    <property type="protein sequence ID" value="ANY79464.1"/>
    <property type="molecule type" value="Genomic_DNA"/>
</dbReference>
<organism evidence="2">
    <name type="scientific">Microvirga ossetica</name>
    <dbReference type="NCBI Taxonomy" id="1882682"/>
    <lineage>
        <taxon>Bacteria</taxon>
        <taxon>Pseudomonadati</taxon>
        <taxon>Pseudomonadota</taxon>
        <taxon>Alphaproteobacteria</taxon>
        <taxon>Hyphomicrobiales</taxon>
        <taxon>Methylobacteriaceae</taxon>
        <taxon>Microvirga</taxon>
    </lineage>
</organism>
<evidence type="ECO:0000313" key="2">
    <source>
        <dbReference type="EMBL" id="ANY79464.1"/>
    </source>
</evidence>
<dbReference type="PANTHER" id="PTHR39327:SF1">
    <property type="entry name" value="BLR5470 PROTEIN"/>
    <property type="match status" value="1"/>
</dbReference>
<name>A0A1B2EHM6_9HYPH</name>
<dbReference type="Gene3D" id="3.10.620.30">
    <property type="match status" value="1"/>
</dbReference>
<reference evidence="2" key="1">
    <citation type="submission" date="2016-07" db="EMBL/GenBank/DDBJ databases">
        <title>Microvirga ossetica sp. nov. a new species of rhizobia isolated from root nodules of the legume species Vicia alpestris Steven originated from North Ossetia region in the Caucasus.</title>
        <authorList>
            <person name="Safronova V.I."/>
            <person name="Kuznetsova I.G."/>
            <person name="Sazanova A.L."/>
            <person name="Belimov A."/>
            <person name="Andronov E."/>
            <person name="Osledkin Y.S."/>
            <person name="Onishchuk O.P."/>
            <person name="Kurchak O.N."/>
            <person name="Shaposhnikov A.I."/>
            <person name="Willems A."/>
            <person name="Tikhonovich I.A."/>
        </authorList>
    </citation>
    <scope>NUCLEOTIDE SEQUENCE [LARGE SCALE GENOMIC DNA]</scope>
    <source>
        <strain evidence="2">V5/3M</strain>
    </source>
</reference>